<dbReference type="GO" id="GO:0005911">
    <property type="term" value="C:cell-cell junction"/>
    <property type="evidence" value="ECO:0007669"/>
    <property type="project" value="UniProtKB-ARBA"/>
</dbReference>
<evidence type="ECO:0000256" key="4">
    <source>
        <dbReference type="ARBA" id="ARBA00022737"/>
    </source>
</evidence>
<reference evidence="6 7" key="1">
    <citation type="submission" date="2019-09" db="EMBL/GenBank/DDBJ databases">
        <title>Bird 10,000 Genomes (B10K) Project - Family phase.</title>
        <authorList>
            <person name="Zhang G."/>
        </authorList>
    </citation>
    <scope>NUCLEOTIDE SEQUENCE [LARGE SCALE GENOMIC DNA]</scope>
    <source>
        <strain evidence="6">B10K-DU-003-42</strain>
        <tissue evidence="6">Mixed tissue sample</tissue>
    </source>
</reference>
<proteinExistence type="inferred from homology"/>
<feature type="repeat" description="ARM" evidence="5">
    <location>
        <begin position="232"/>
        <end position="274"/>
    </location>
</feature>
<dbReference type="GO" id="GO:0007155">
    <property type="term" value="P:cell adhesion"/>
    <property type="evidence" value="ECO:0007669"/>
    <property type="project" value="InterPro"/>
</dbReference>
<dbReference type="InterPro" id="IPR011989">
    <property type="entry name" value="ARM-like"/>
</dbReference>
<feature type="repeat" description="ARM" evidence="5">
    <location>
        <begin position="274"/>
        <end position="316"/>
    </location>
</feature>
<dbReference type="SUPFAM" id="SSF48371">
    <property type="entry name" value="ARM repeat"/>
    <property type="match status" value="1"/>
</dbReference>
<comment type="subcellular location">
    <subcellularLocation>
        <location evidence="1">Cytoplasm</location>
    </subcellularLocation>
</comment>
<comment type="caution">
    <text evidence="6">The sequence shown here is derived from an EMBL/GenBank/DDBJ whole genome shotgun (WGS) entry which is preliminary data.</text>
</comment>
<organism evidence="6 7">
    <name type="scientific">Syrrhaptes paradoxus</name>
    <name type="common">Pallas's sandgrouse</name>
    <dbReference type="NCBI Taxonomy" id="302527"/>
    <lineage>
        <taxon>Eukaryota</taxon>
        <taxon>Metazoa</taxon>
        <taxon>Chordata</taxon>
        <taxon>Craniata</taxon>
        <taxon>Vertebrata</taxon>
        <taxon>Euteleostomi</taxon>
        <taxon>Archelosauria</taxon>
        <taxon>Archosauria</taxon>
        <taxon>Dinosauria</taxon>
        <taxon>Saurischia</taxon>
        <taxon>Theropoda</taxon>
        <taxon>Coelurosauria</taxon>
        <taxon>Aves</taxon>
        <taxon>Neognathae</taxon>
        <taxon>Neoaves</taxon>
        <taxon>Columbimorphae</taxon>
        <taxon>Pterocliformes</taxon>
        <taxon>Pteroclidae</taxon>
        <taxon>Syrrhaptes</taxon>
    </lineage>
</organism>
<feature type="repeat" description="ARM" evidence="5">
    <location>
        <begin position="486"/>
        <end position="529"/>
    </location>
</feature>
<dbReference type="AlphaFoldDB" id="A0A7L3AJ18"/>
<dbReference type="CDD" id="cd21725">
    <property type="entry name" value="CTNNAbd_CTNNG"/>
    <property type="match status" value="1"/>
</dbReference>
<feature type="repeat" description="ARM" evidence="5">
    <location>
        <begin position="190"/>
        <end position="233"/>
    </location>
</feature>
<feature type="repeat" description="ARM" evidence="5">
    <location>
        <begin position="397"/>
        <end position="439"/>
    </location>
</feature>
<dbReference type="Gene3D" id="1.25.10.10">
    <property type="entry name" value="Leucine-rich Repeat Variant"/>
    <property type="match status" value="1"/>
</dbReference>
<feature type="repeat" description="ARM" evidence="5">
    <location>
        <begin position="439"/>
        <end position="481"/>
    </location>
</feature>
<dbReference type="GO" id="GO:0016020">
    <property type="term" value="C:membrane"/>
    <property type="evidence" value="ECO:0007669"/>
    <property type="project" value="UniProtKB-ARBA"/>
</dbReference>
<dbReference type="Pfam" id="PF00514">
    <property type="entry name" value="Arm"/>
    <property type="match status" value="3"/>
</dbReference>
<accession>A0A7L3AJ18</accession>
<evidence type="ECO:0000256" key="3">
    <source>
        <dbReference type="ARBA" id="ARBA00022490"/>
    </source>
</evidence>
<dbReference type="SMART" id="SM00185">
    <property type="entry name" value="ARM"/>
    <property type="match status" value="11"/>
</dbReference>
<protein>
    <submittedName>
        <fullName evidence="6">PLAK protein</fullName>
    </submittedName>
</protein>
<dbReference type="PROSITE" id="PS50176">
    <property type="entry name" value="ARM_REPEAT"/>
    <property type="match status" value="8"/>
</dbReference>
<evidence type="ECO:0000256" key="2">
    <source>
        <dbReference type="ARBA" id="ARBA00005462"/>
    </source>
</evidence>
<evidence type="ECO:0000256" key="5">
    <source>
        <dbReference type="PROSITE-ProRule" id="PRU00259"/>
    </source>
</evidence>
<evidence type="ECO:0000256" key="1">
    <source>
        <dbReference type="ARBA" id="ARBA00004496"/>
    </source>
</evidence>
<evidence type="ECO:0000313" key="7">
    <source>
        <dbReference type="Proteomes" id="UP000536260"/>
    </source>
</evidence>
<evidence type="ECO:0000313" key="6">
    <source>
        <dbReference type="EMBL" id="NXT19972.1"/>
    </source>
</evidence>
<dbReference type="GO" id="GO:0045296">
    <property type="term" value="F:cadherin binding"/>
    <property type="evidence" value="ECO:0007669"/>
    <property type="project" value="InterPro"/>
</dbReference>
<feature type="repeat" description="ARM" evidence="5">
    <location>
        <begin position="148"/>
        <end position="188"/>
    </location>
</feature>
<keyword evidence="4" id="KW-0677">Repeat</keyword>
<dbReference type="InterPro" id="IPR013284">
    <property type="entry name" value="Beta-catenin"/>
</dbReference>
<feature type="repeat" description="ARM" evidence="5">
    <location>
        <begin position="316"/>
        <end position="359"/>
    </location>
</feature>
<keyword evidence="7" id="KW-1185">Reference proteome</keyword>
<dbReference type="Proteomes" id="UP000536260">
    <property type="component" value="Unassembled WGS sequence"/>
</dbReference>
<dbReference type="PANTHER" id="PTHR45976">
    <property type="entry name" value="ARMADILLO SEGMENT POLARITY PROTEIN"/>
    <property type="match status" value="1"/>
</dbReference>
<dbReference type="EMBL" id="VZTO01006064">
    <property type="protein sequence ID" value="NXT19972.1"/>
    <property type="molecule type" value="Genomic_DNA"/>
</dbReference>
<gene>
    <name evidence="6" type="primary">Jup</name>
    <name evidence="6" type="ORF">SYRPAR_R11599</name>
</gene>
<keyword evidence="3" id="KW-0963">Cytoplasm</keyword>
<comment type="similarity">
    <text evidence="2">Belongs to the beta-catenin family.</text>
</comment>
<feature type="non-terminal residue" evidence="6">
    <location>
        <position position="759"/>
    </location>
</feature>
<name>A0A7L3AJ18_9AVES</name>
<sequence length="759" mass="83133">AAMEVMNMMEQPIKVTEWQQTYTYDSGIHSGVNTQVPSVSSKCLGDDDEVYGKQYTIKKTTTTSYCQGGSQGQSQGQADMEAQLAMTRAQRVRAAMYPETVEDRSLLITTQLEGQQTNVQRLAEPSQMLKSAIVHLINYQDDAELATRAIPELTKLLNDEDPVVVSKAAMIVNQLSKKEASRRALMQSPQVVAAVVRTMQSTSDLDTARCTTSILHNLSHHREGLLSIFKSGGIPALVRMLSSPVESVLFYAITTLHNLLLYQEGAKMAVRLADGLQKMVPLLNKNNPKFLAITTDCLQLLAYGNQESKLIILANGGPQALVQIMRSYNYEKLLWTTSRVLKVLSVCPSNKPAIVEAGGMQALGKHLTSSSPRLVQNCLWTLRNLSDVATKQEGLDGVLKILVNQLSSDDVNVLTCATGTLSNLTCNNSKNKTLVTQSNGVEALIHTILRAGDKEDITEPAVCALRHLTSRHPEAEMAQNSVRLNYGIPAIVKLLNQPNQWPLVKATIGLIRNLALCPANHAPLQEAAVIPRLVQLLVKAHQDAQRHVAAGTQQPYTVSAHGRVCRCPSALLPPTCPWGWPPTGSSPAASRCHRLSWQLLYSPVENIQRVAAGVLCELAQDKEAADAIDAEGASAPLMELLHSRNEGTATYAAAVLFRISEDKNPDYRKRVSVELTNSLFKHDPAAWEAVSIHPAGLSRRWGLRLPRPFPAELDPGYRPMYSGDIPLDPIDMHMDMDGDYPMDAYSDGVRAPFADHMLA</sequence>
<dbReference type="GO" id="GO:0005737">
    <property type="term" value="C:cytoplasm"/>
    <property type="evidence" value="ECO:0007669"/>
    <property type="project" value="UniProtKB-SubCell"/>
</dbReference>
<dbReference type="InterPro" id="IPR000225">
    <property type="entry name" value="Armadillo"/>
</dbReference>
<dbReference type="FunFam" id="1.25.10.10:FF:000015">
    <property type="entry name" value="Catenin beta-1"/>
    <property type="match status" value="1"/>
</dbReference>
<dbReference type="InterPro" id="IPR016024">
    <property type="entry name" value="ARM-type_fold"/>
</dbReference>
<feature type="non-terminal residue" evidence="6">
    <location>
        <position position="1"/>
    </location>
</feature>
<dbReference type="PRINTS" id="PR01869">
    <property type="entry name" value="BCATNINFAMLY"/>
</dbReference>